<dbReference type="InterPro" id="IPR021719">
    <property type="entry name" value="Prot_inh_I78"/>
</dbReference>
<dbReference type="AlphaFoldDB" id="A0A2A4IDH0"/>
<gene>
    <name evidence="2" type="ORF">COA07_02510</name>
</gene>
<evidence type="ECO:0000313" key="2">
    <source>
        <dbReference type="EMBL" id="PCG15863.1"/>
    </source>
</evidence>
<dbReference type="PROSITE" id="PS51257">
    <property type="entry name" value="PROKAR_LIPOPROTEIN"/>
    <property type="match status" value="1"/>
</dbReference>
<evidence type="ECO:0000313" key="3">
    <source>
        <dbReference type="Proteomes" id="UP000218323"/>
    </source>
</evidence>
<dbReference type="EMBL" id="NWVC01000001">
    <property type="protein sequence ID" value="PCG15863.1"/>
    <property type="molecule type" value="Genomic_DNA"/>
</dbReference>
<organism evidence="2 3">
    <name type="scientific">Sphingomonas adhaesiva</name>
    <dbReference type="NCBI Taxonomy" id="28212"/>
    <lineage>
        <taxon>Bacteria</taxon>
        <taxon>Pseudomonadati</taxon>
        <taxon>Pseudomonadota</taxon>
        <taxon>Alphaproteobacteria</taxon>
        <taxon>Sphingomonadales</taxon>
        <taxon>Sphingomonadaceae</taxon>
        <taxon>Sphingomonas</taxon>
    </lineage>
</organism>
<proteinExistence type="predicted"/>
<keyword evidence="3" id="KW-1185">Reference proteome</keyword>
<dbReference type="Proteomes" id="UP000218323">
    <property type="component" value="Unassembled WGS sequence"/>
</dbReference>
<feature type="signal peptide" evidence="1">
    <location>
        <begin position="1"/>
        <end position="28"/>
    </location>
</feature>
<feature type="chain" id="PRO_5012562532" evidence="1">
    <location>
        <begin position="29"/>
        <end position="107"/>
    </location>
</feature>
<sequence length="107" mass="10868">MMRATTVLATTMALAACAQQPGAGPASASPAPGSVVAEVPGAQCDANPAQALVGQRADKAGDEAKRLSGARLVRRYVTGAILTMDFRADRLNIETDANGVIVKLTCG</sequence>
<protein>
    <submittedName>
        <fullName evidence="2">Proteinase inhibitor I78</fullName>
    </submittedName>
</protein>
<evidence type="ECO:0000256" key="1">
    <source>
        <dbReference type="SAM" id="SignalP"/>
    </source>
</evidence>
<reference evidence="2 3" key="1">
    <citation type="submission" date="2017-09" db="EMBL/GenBank/DDBJ databases">
        <title>Sphingomonas adhaesiva DSM 7418, whole genome shotgun sequence.</title>
        <authorList>
            <person name="Feng G."/>
            <person name="Zhu H."/>
        </authorList>
    </citation>
    <scope>NUCLEOTIDE SEQUENCE [LARGE SCALE GENOMIC DNA]</scope>
    <source>
        <strain evidence="2 3">DSM 7418</strain>
    </source>
</reference>
<accession>A0A2A4IDH0</accession>
<dbReference type="Pfam" id="PF11720">
    <property type="entry name" value="Inhibitor_I78"/>
    <property type="match status" value="1"/>
</dbReference>
<name>A0A2A4IDH0_9SPHN</name>
<keyword evidence="1" id="KW-0732">Signal</keyword>
<dbReference type="Gene3D" id="3.30.10.10">
    <property type="entry name" value="Trypsin Inhibitor V, subunit A"/>
    <property type="match status" value="1"/>
</dbReference>
<comment type="caution">
    <text evidence="2">The sequence shown here is derived from an EMBL/GenBank/DDBJ whole genome shotgun (WGS) entry which is preliminary data.</text>
</comment>
<dbReference type="RefSeq" id="WP_083956731.1">
    <property type="nucleotide sequence ID" value="NZ_JBHIWA010000002.1"/>
</dbReference>